<comment type="caution">
    <text evidence="1">The sequence shown here is derived from an EMBL/GenBank/DDBJ whole genome shotgun (WGS) entry which is preliminary data.</text>
</comment>
<name>A0ACC1TBF8_9APHY</name>
<organism evidence="1 2">
    <name type="scientific">Phlebia brevispora</name>
    <dbReference type="NCBI Taxonomy" id="194682"/>
    <lineage>
        <taxon>Eukaryota</taxon>
        <taxon>Fungi</taxon>
        <taxon>Dikarya</taxon>
        <taxon>Basidiomycota</taxon>
        <taxon>Agaricomycotina</taxon>
        <taxon>Agaricomycetes</taxon>
        <taxon>Polyporales</taxon>
        <taxon>Meruliaceae</taxon>
        <taxon>Phlebia</taxon>
    </lineage>
</organism>
<sequence>MNISSPSSSSGSDLQPSSACHHTAGVALRYLPLMSEKQKQKQKSLFLFRRGGEFAVQLTDIPTPGPGELLVEIHATALNPADWKVHECGWFIEEYPTVLGTDCAGLVKKVGDGVTNFDVGDRVLHQGYFDKRRGTFQQYCIVPAEITAKATATIPLSLGTTAVGLCNKKIVPYGGAALIPPWEEGGRGKYSGQPFLIIGGSSSVGQHVIQLAKLSGFSPIITTASAHNREYVEALGATHVLDRAKAATPQSLASAVHGITTKPITVAFDAISEPATQTASYSVLAPHGKLIVVVLPPAVDPGIRLPFGRKKAKQHDPMPSQLSHQLLEEPPFNNGGTPAAEDDIEAVKTLCSMGFSRTQAVSALEQHDYDVQRALNSLLVGAAQHGVETGRLTDCELSVGHARKETECALALGGGPNEHNLSSYLLKPCNLPWSSGAIALEAGSGLGALSRILQADPNLFGNDPPSEAAPSPIEVLSWIRCYLITHAHMDHINGLVLSAGSIPGGPRRVYALHQTLTDIETVFSDRLWPNLATWEAHDHDDMALIYTALHTDAGYEPIQDGISVRTMPLSHGCVGPDKSATYDSTAFFIRSDASSQELLFFGDVEPDSVALQPRLRAVWLAAAPKIPQTLSTLFIECSFPLGRPDNMLYGHLSPEHLAAELSVLAEEVVKHRRISTDNSSPAKRTRKKQRRNPISPQDLRGALTGLRVFITHVKEDLQLQHNRPMHDVIAEQVRSLVDEQQLGVDIIAASQGMHIYV</sequence>
<dbReference type="EMBL" id="JANHOG010000155">
    <property type="protein sequence ID" value="KAJ3557464.1"/>
    <property type="molecule type" value="Genomic_DNA"/>
</dbReference>
<keyword evidence="2" id="KW-1185">Reference proteome</keyword>
<gene>
    <name evidence="1" type="ORF">NM688_g1456</name>
</gene>
<evidence type="ECO:0000313" key="2">
    <source>
        <dbReference type="Proteomes" id="UP001148662"/>
    </source>
</evidence>
<proteinExistence type="predicted"/>
<accession>A0ACC1TBF8</accession>
<reference evidence="1" key="1">
    <citation type="submission" date="2022-07" db="EMBL/GenBank/DDBJ databases">
        <title>Genome Sequence of Phlebia brevispora.</title>
        <authorList>
            <person name="Buettner E."/>
        </authorList>
    </citation>
    <scope>NUCLEOTIDE SEQUENCE</scope>
    <source>
        <strain evidence="1">MPL23</strain>
    </source>
</reference>
<protein>
    <submittedName>
        <fullName evidence="1">Uncharacterized protein</fullName>
    </submittedName>
</protein>
<dbReference type="Proteomes" id="UP001148662">
    <property type="component" value="Unassembled WGS sequence"/>
</dbReference>
<evidence type="ECO:0000313" key="1">
    <source>
        <dbReference type="EMBL" id="KAJ3557464.1"/>
    </source>
</evidence>